<keyword evidence="3" id="KW-0460">Magnesium</keyword>
<dbReference type="SUPFAM" id="SSF51621">
    <property type="entry name" value="Phosphoenolpyruvate/pyruvate domain"/>
    <property type="match status" value="1"/>
</dbReference>
<protein>
    <submittedName>
        <fullName evidence="5">HpcH/HpaI aldolase/citrate lyase family protein</fullName>
    </submittedName>
</protein>
<accession>A0ABW4QDJ3</accession>
<evidence type="ECO:0000313" key="5">
    <source>
        <dbReference type="EMBL" id="MFD1861423.1"/>
    </source>
</evidence>
<reference evidence="6" key="1">
    <citation type="journal article" date="2019" name="Int. J. Syst. Evol. Microbiol.">
        <title>The Global Catalogue of Microorganisms (GCM) 10K type strain sequencing project: providing services to taxonomists for standard genome sequencing and annotation.</title>
        <authorList>
            <consortium name="The Broad Institute Genomics Platform"/>
            <consortium name="The Broad Institute Genome Sequencing Center for Infectious Disease"/>
            <person name="Wu L."/>
            <person name="Ma J."/>
        </authorList>
    </citation>
    <scope>NUCLEOTIDE SEQUENCE [LARGE SCALE GENOMIC DNA]</scope>
    <source>
        <strain evidence="6">CGMCC 1.15475</strain>
    </source>
</reference>
<sequence length="282" mass="30851">MIYRSLMFTPGTKKERLLKSVSSEADALLWDLEDAVHMDDKEGARETIRQALDELGDGPAKPIFLRVNQYGTPWYADDVKLARHENVTGIMLPKAESAAQVAETWEGMGASGELIVLVETALGIIRLEDIFSGPNVTGVAFGAIDYAVDADLTLTEAGLEALYARSRIVTYAKAAGIPGIYDTVFPDVHNGESLRTRAASARALGFNGQMAIHPKQLPIMHEVYSPSRDEIDWAVKVLDYAENEAKGAGVFMFDGKMVDRPIIEKAKQIYSAGERYQLIIGG</sequence>
<dbReference type="EMBL" id="JBHUFW010000002">
    <property type="protein sequence ID" value="MFD1861423.1"/>
    <property type="molecule type" value="Genomic_DNA"/>
</dbReference>
<evidence type="ECO:0000256" key="2">
    <source>
        <dbReference type="ARBA" id="ARBA00022723"/>
    </source>
</evidence>
<dbReference type="InterPro" id="IPR011206">
    <property type="entry name" value="Citrate_lyase_beta/mcl1/mcl2"/>
</dbReference>
<comment type="caution">
    <text evidence="5">The sequence shown here is derived from an EMBL/GenBank/DDBJ whole genome shotgun (WGS) entry which is preliminary data.</text>
</comment>
<keyword evidence="6" id="KW-1185">Reference proteome</keyword>
<dbReference type="InterPro" id="IPR015813">
    <property type="entry name" value="Pyrv/PenolPyrv_kinase-like_dom"/>
</dbReference>
<dbReference type="Gene3D" id="3.20.20.60">
    <property type="entry name" value="Phosphoenolpyruvate-binding domains"/>
    <property type="match status" value="1"/>
</dbReference>
<dbReference type="GO" id="GO:0016829">
    <property type="term" value="F:lyase activity"/>
    <property type="evidence" value="ECO:0007669"/>
    <property type="project" value="UniProtKB-KW"/>
</dbReference>
<evidence type="ECO:0000256" key="3">
    <source>
        <dbReference type="ARBA" id="ARBA00022842"/>
    </source>
</evidence>
<comment type="cofactor">
    <cofactor evidence="1">
        <name>Mg(2+)</name>
        <dbReference type="ChEBI" id="CHEBI:18420"/>
    </cofactor>
</comment>
<evidence type="ECO:0000256" key="1">
    <source>
        <dbReference type="ARBA" id="ARBA00001946"/>
    </source>
</evidence>
<dbReference type="Pfam" id="PF03328">
    <property type="entry name" value="HpcH_HpaI"/>
    <property type="match status" value="1"/>
</dbReference>
<dbReference type="InterPro" id="IPR040442">
    <property type="entry name" value="Pyrv_kinase-like_dom_sf"/>
</dbReference>
<evidence type="ECO:0000313" key="6">
    <source>
        <dbReference type="Proteomes" id="UP001597273"/>
    </source>
</evidence>
<dbReference type="InterPro" id="IPR005000">
    <property type="entry name" value="Aldolase/citrate-lyase_domain"/>
</dbReference>
<dbReference type="Proteomes" id="UP001597273">
    <property type="component" value="Unassembled WGS sequence"/>
</dbReference>
<dbReference type="PANTHER" id="PTHR32308">
    <property type="entry name" value="LYASE BETA SUBUNIT, PUTATIVE (AFU_ORTHOLOGUE AFUA_4G13030)-RELATED"/>
    <property type="match status" value="1"/>
</dbReference>
<dbReference type="PANTHER" id="PTHR32308:SF10">
    <property type="entry name" value="CITRATE LYASE SUBUNIT BETA"/>
    <property type="match status" value="1"/>
</dbReference>
<name>A0ABW4QDJ3_9BACL</name>
<proteinExistence type="predicted"/>
<keyword evidence="5" id="KW-0456">Lyase</keyword>
<organism evidence="5 6">
    <name type="scientific">Planococcus chinensis</name>
    <dbReference type="NCBI Taxonomy" id="272917"/>
    <lineage>
        <taxon>Bacteria</taxon>
        <taxon>Bacillati</taxon>
        <taxon>Bacillota</taxon>
        <taxon>Bacilli</taxon>
        <taxon>Bacillales</taxon>
        <taxon>Caryophanaceae</taxon>
        <taxon>Planococcus</taxon>
    </lineage>
</organism>
<keyword evidence="2" id="KW-0479">Metal-binding</keyword>
<evidence type="ECO:0000259" key="4">
    <source>
        <dbReference type="Pfam" id="PF03328"/>
    </source>
</evidence>
<dbReference type="RefSeq" id="WP_204891553.1">
    <property type="nucleotide sequence ID" value="NZ_JBHUFW010000002.1"/>
</dbReference>
<feature type="domain" description="HpcH/HpaI aldolase/citrate lyase" evidence="4">
    <location>
        <begin position="4"/>
        <end position="214"/>
    </location>
</feature>
<dbReference type="PIRSF" id="PIRSF015582">
    <property type="entry name" value="Cit_lyase_B"/>
    <property type="match status" value="1"/>
</dbReference>
<gene>
    <name evidence="5" type="ORF">ACFSDB_00720</name>
</gene>